<evidence type="ECO:0000313" key="2">
    <source>
        <dbReference type="Proteomes" id="UP000192276"/>
    </source>
</evidence>
<reference evidence="2" key="1">
    <citation type="submission" date="2016-04" db="EMBL/GenBank/DDBJ databases">
        <authorList>
            <person name="Chen L."/>
            <person name="Zhuang W."/>
            <person name="Wang G."/>
        </authorList>
    </citation>
    <scope>NUCLEOTIDE SEQUENCE [LARGE SCALE GENOMIC DNA]</scope>
    <source>
        <strain evidence="2">208</strain>
    </source>
</reference>
<evidence type="ECO:0000313" key="1">
    <source>
        <dbReference type="EMBL" id="OQP66220.1"/>
    </source>
</evidence>
<proteinExistence type="predicted"/>
<accession>A0A1V9G6M1</accession>
<sequence>MKNRIRSFGPVVEPDYFSTDNMHGGLLNNAEAAIDEETGVIWITIVQNQQYFSSKSACSFPRENPINL</sequence>
<keyword evidence="2" id="KW-1185">Reference proteome</keyword>
<name>A0A1V9G6M1_9BACT</name>
<comment type="caution">
    <text evidence="1">The sequence shown here is derived from an EMBL/GenBank/DDBJ whole genome shotgun (WGS) entry which is preliminary data.</text>
</comment>
<dbReference type="EMBL" id="LWBP01000056">
    <property type="protein sequence ID" value="OQP66220.1"/>
    <property type="molecule type" value="Genomic_DNA"/>
</dbReference>
<organism evidence="1 2">
    <name type="scientific">Niastella populi</name>
    <dbReference type="NCBI Taxonomy" id="550983"/>
    <lineage>
        <taxon>Bacteria</taxon>
        <taxon>Pseudomonadati</taxon>
        <taxon>Bacteroidota</taxon>
        <taxon>Chitinophagia</taxon>
        <taxon>Chitinophagales</taxon>
        <taxon>Chitinophagaceae</taxon>
        <taxon>Niastella</taxon>
    </lineage>
</organism>
<protein>
    <submittedName>
        <fullName evidence="1">Uncharacterized protein</fullName>
    </submittedName>
</protein>
<dbReference type="STRING" id="550983.A4R26_14125"/>
<dbReference type="AlphaFoldDB" id="A0A1V9G6M1"/>
<gene>
    <name evidence="1" type="ORF">A4R26_14125</name>
</gene>
<dbReference type="Proteomes" id="UP000192276">
    <property type="component" value="Unassembled WGS sequence"/>
</dbReference>